<protein>
    <submittedName>
        <fullName evidence="2">Uncharacterized protein</fullName>
    </submittedName>
</protein>
<dbReference type="PaxDb" id="4097-A0A1S3XCN9"/>
<gene>
    <name evidence="2" type="primary">LOC107763707</name>
</gene>
<sequence length="131" mass="15003">MDSLSRIGSLLERPVYADECTTNIDRVSYARMLIEMDVTKPLPESIKARDPMGKIFDQEIKYDWKPVYCPSCLQSGYRCQDDGQTKATPPDQGMSGKQKTMWLKKKDDIQDQPQNNQLARGRDQQVGMLVQ</sequence>
<proteinExistence type="predicted"/>
<accession>A0A1S3XCN9</accession>
<feature type="region of interest" description="Disordered" evidence="1">
    <location>
        <begin position="78"/>
        <end position="131"/>
    </location>
</feature>
<dbReference type="PANTHER" id="PTHR33233">
    <property type="entry name" value="ENDONUCLEASE/EXONUCLEASE/PHOSPHATASE"/>
    <property type="match status" value="1"/>
</dbReference>
<dbReference type="PANTHER" id="PTHR33233:SF17">
    <property type="entry name" value="DUF4283 DOMAIN-CONTAINING PROTEIN"/>
    <property type="match status" value="1"/>
</dbReference>
<name>A0A1S3XCN9_TOBAC</name>
<dbReference type="OMA" id="GSAGINM"/>
<dbReference type="OrthoDB" id="1751950at2759"/>
<evidence type="ECO:0000256" key="1">
    <source>
        <dbReference type="SAM" id="MobiDB-lite"/>
    </source>
</evidence>
<evidence type="ECO:0000313" key="2">
    <source>
        <dbReference type="RefSeq" id="XP_016437686.1"/>
    </source>
</evidence>
<dbReference type="AlphaFoldDB" id="A0A1S3XCN9"/>
<organism evidence="2">
    <name type="scientific">Nicotiana tabacum</name>
    <name type="common">Common tobacco</name>
    <dbReference type="NCBI Taxonomy" id="4097"/>
    <lineage>
        <taxon>Eukaryota</taxon>
        <taxon>Viridiplantae</taxon>
        <taxon>Streptophyta</taxon>
        <taxon>Embryophyta</taxon>
        <taxon>Tracheophyta</taxon>
        <taxon>Spermatophyta</taxon>
        <taxon>Magnoliopsida</taxon>
        <taxon>eudicotyledons</taxon>
        <taxon>Gunneridae</taxon>
        <taxon>Pentapetalae</taxon>
        <taxon>asterids</taxon>
        <taxon>lamiids</taxon>
        <taxon>Solanales</taxon>
        <taxon>Solanaceae</taxon>
        <taxon>Nicotianoideae</taxon>
        <taxon>Nicotianeae</taxon>
        <taxon>Nicotiana</taxon>
    </lineage>
</organism>
<reference evidence="2" key="1">
    <citation type="submission" date="2025-08" db="UniProtKB">
        <authorList>
            <consortium name="RefSeq"/>
        </authorList>
    </citation>
    <scope>IDENTIFICATION</scope>
</reference>
<dbReference type="RefSeq" id="XP_016437686.1">
    <property type="nucleotide sequence ID" value="XM_016582200.1"/>
</dbReference>
<dbReference type="KEGG" id="nta:107763707"/>